<dbReference type="OMA" id="NQADWVS"/>
<dbReference type="Proteomes" id="UP000279307">
    <property type="component" value="Chromosome 14"/>
</dbReference>
<dbReference type="PANTHER" id="PTHR13343">
    <property type="entry name" value="CREG1 PROTEIN"/>
    <property type="match status" value="1"/>
</dbReference>
<dbReference type="GO" id="GO:0005737">
    <property type="term" value="C:cytoplasm"/>
    <property type="evidence" value="ECO:0007669"/>
    <property type="project" value="UniProtKB-ARBA"/>
</dbReference>
<dbReference type="STRING" id="2015173.A0A026VU35"/>
<keyword evidence="11" id="KW-1185">Reference proteome</keyword>
<evidence type="ECO:0000256" key="2">
    <source>
        <dbReference type="ARBA" id="ARBA00009230"/>
    </source>
</evidence>
<comment type="subcellular location">
    <subcellularLocation>
        <location evidence="1">Secreted</location>
    </subcellularLocation>
</comment>
<dbReference type="FunFam" id="2.30.110.10:FF:000004">
    <property type="entry name" value="Cellular repressor of E1A-stimulated genes 1"/>
    <property type="match status" value="1"/>
</dbReference>
<comment type="similarity">
    <text evidence="2">Belongs to the CREG family.</text>
</comment>
<accession>A0A026VU35</accession>
<evidence type="ECO:0000313" key="9">
    <source>
        <dbReference type="EMBL" id="EZA47318.1"/>
    </source>
</evidence>
<evidence type="ECO:0000256" key="5">
    <source>
        <dbReference type="ARBA" id="ARBA00023180"/>
    </source>
</evidence>
<feature type="chain" id="PRO_5035982673" evidence="7">
    <location>
        <begin position="19"/>
        <end position="271"/>
    </location>
</feature>
<evidence type="ECO:0000256" key="6">
    <source>
        <dbReference type="SAM" id="MobiDB-lite"/>
    </source>
</evidence>
<dbReference type="InterPro" id="IPR055343">
    <property type="entry name" value="CREG_beta-barrel"/>
</dbReference>
<feature type="region of interest" description="Disordered" evidence="6">
    <location>
        <begin position="61"/>
        <end position="80"/>
    </location>
</feature>
<name>A0A026VU35_OOCBI</name>
<dbReference type="GO" id="GO:0012505">
    <property type="term" value="C:endomembrane system"/>
    <property type="evidence" value="ECO:0007669"/>
    <property type="project" value="UniProtKB-ARBA"/>
</dbReference>
<dbReference type="EMBL" id="KK107894">
    <property type="protein sequence ID" value="EZA47318.1"/>
    <property type="molecule type" value="Genomic_DNA"/>
</dbReference>
<protein>
    <submittedName>
        <fullName evidence="9">Protein CREG1</fullName>
    </submittedName>
</protein>
<dbReference type="OrthoDB" id="46836at2759"/>
<evidence type="ECO:0000259" key="8">
    <source>
        <dbReference type="Pfam" id="PF13883"/>
    </source>
</evidence>
<dbReference type="InterPro" id="IPR012349">
    <property type="entry name" value="Split_barrel_FMN-bd"/>
</dbReference>
<sequence>MLRIASVIVLCVLLCCDARKFDARLKHNEQWKEFEEFLKWKRTKQSREYNTNEFLTRAIGFDDDGDAQRSDDRVTQDPPPPHQAALMARYVVNQADWAAVATISTRKDVETFPVANLISIGDGPVGNGTGIPYMYLTPLDFTAKDLVKDHRATLLMSLAQGNYCKDKEWDPMDPRCARVMLSGKIKALKNTTEEHNIAKQLFFGRHPKLENMPTDHEFFLAKLKISAIALLDHFGGPKYINVKDYLHPPTEELQRHFLASYLLSKREFILP</sequence>
<reference evidence="10" key="2">
    <citation type="journal article" date="2018" name="Genome Res.">
        <title>The genomic architecture and molecular evolution of ant odorant receptors.</title>
        <authorList>
            <person name="McKenzie S.K."/>
            <person name="Kronauer D.J.C."/>
        </authorList>
    </citation>
    <scope>NUCLEOTIDE SEQUENCE [LARGE SCALE GENOMIC DNA]</scope>
    <source>
        <strain evidence="10">Clonal line C1</strain>
    </source>
</reference>
<keyword evidence="5" id="KW-0325">Glycoprotein</keyword>
<dbReference type="Gene3D" id="2.30.110.10">
    <property type="entry name" value="Electron Transport, Fmn-binding Protein, Chain A"/>
    <property type="match status" value="1"/>
</dbReference>
<dbReference type="SUPFAM" id="SSF50475">
    <property type="entry name" value="FMN-binding split barrel"/>
    <property type="match status" value="1"/>
</dbReference>
<keyword evidence="4 7" id="KW-0732">Signal</keyword>
<keyword evidence="3" id="KW-0964">Secreted</keyword>
<organism evidence="9 11">
    <name type="scientific">Ooceraea biroi</name>
    <name type="common">Clonal raider ant</name>
    <name type="synonym">Cerapachys biroi</name>
    <dbReference type="NCBI Taxonomy" id="2015173"/>
    <lineage>
        <taxon>Eukaryota</taxon>
        <taxon>Metazoa</taxon>
        <taxon>Ecdysozoa</taxon>
        <taxon>Arthropoda</taxon>
        <taxon>Hexapoda</taxon>
        <taxon>Insecta</taxon>
        <taxon>Pterygota</taxon>
        <taxon>Neoptera</taxon>
        <taxon>Endopterygota</taxon>
        <taxon>Hymenoptera</taxon>
        <taxon>Apocrita</taxon>
        <taxon>Aculeata</taxon>
        <taxon>Formicoidea</taxon>
        <taxon>Formicidae</taxon>
        <taxon>Dorylinae</taxon>
        <taxon>Ooceraea</taxon>
    </lineage>
</organism>
<gene>
    <name evidence="10" type="ORF">DMN91_012951</name>
    <name evidence="9" type="ORF">X777_16357</name>
</gene>
<dbReference type="PANTHER" id="PTHR13343:SF17">
    <property type="entry name" value="CELLULAR REPRESSOR OF E1A-STIMULATED GENES, ISOFORM A"/>
    <property type="match status" value="1"/>
</dbReference>
<dbReference type="Proteomes" id="UP000053097">
    <property type="component" value="Unassembled WGS sequence"/>
</dbReference>
<reference evidence="9 11" key="1">
    <citation type="journal article" date="2014" name="Curr. Biol.">
        <title>The genome of the clonal raider ant Cerapachys biroi.</title>
        <authorList>
            <person name="Oxley P.R."/>
            <person name="Ji L."/>
            <person name="Fetter-Pruneda I."/>
            <person name="McKenzie S.K."/>
            <person name="Li C."/>
            <person name="Hu H."/>
            <person name="Zhang G."/>
            <person name="Kronauer D.J."/>
        </authorList>
    </citation>
    <scope>NUCLEOTIDE SEQUENCE [LARGE SCALE GENOMIC DNA]</scope>
</reference>
<dbReference type="AlphaFoldDB" id="A0A026VU35"/>
<evidence type="ECO:0000313" key="10">
    <source>
        <dbReference type="EMBL" id="RLU15064.1"/>
    </source>
</evidence>
<dbReference type="Pfam" id="PF13883">
    <property type="entry name" value="CREG_beta-barrel"/>
    <property type="match status" value="1"/>
</dbReference>
<evidence type="ECO:0000256" key="1">
    <source>
        <dbReference type="ARBA" id="ARBA00004613"/>
    </source>
</evidence>
<feature type="compositionally biased region" description="Basic and acidic residues" evidence="6">
    <location>
        <begin position="66"/>
        <end position="75"/>
    </location>
</feature>
<reference evidence="10" key="3">
    <citation type="submission" date="2018-07" db="EMBL/GenBank/DDBJ databases">
        <authorList>
            <person name="Mckenzie S.K."/>
            <person name="Kronauer D.J.C."/>
        </authorList>
    </citation>
    <scope>NUCLEOTIDE SEQUENCE</scope>
    <source>
        <strain evidence="10">Clonal line C1</strain>
    </source>
</reference>
<evidence type="ECO:0000256" key="7">
    <source>
        <dbReference type="SAM" id="SignalP"/>
    </source>
</evidence>
<evidence type="ECO:0000313" key="11">
    <source>
        <dbReference type="Proteomes" id="UP000053097"/>
    </source>
</evidence>
<dbReference type="GO" id="GO:0005615">
    <property type="term" value="C:extracellular space"/>
    <property type="evidence" value="ECO:0007669"/>
    <property type="project" value="TreeGrafter"/>
</dbReference>
<feature type="signal peptide" evidence="7">
    <location>
        <begin position="1"/>
        <end position="18"/>
    </location>
</feature>
<evidence type="ECO:0000256" key="4">
    <source>
        <dbReference type="ARBA" id="ARBA00022729"/>
    </source>
</evidence>
<evidence type="ECO:0000256" key="3">
    <source>
        <dbReference type="ARBA" id="ARBA00022525"/>
    </source>
</evidence>
<proteinExistence type="inferred from homology"/>
<dbReference type="EMBL" id="QOIP01000014">
    <property type="protein sequence ID" value="RLU15064.1"/>
    <property type="molecule type" value="Genomic_DNA"/>
</dbReference>
<feature type="domain" description="CREG-like beta-barrel" evidence="8">
    <location>
        <begin position="79"/>
        <end position="246"/>
    </location>
</feature>